<evidence type="ECO:0000256" key="2">
    <source>
        <dbReference type="ARBA" id="ARBA00009063"/>
    </source>
</evidence>
<dbReference type="GO" id="GO:0006887">
    <property type="term" value="P:exocytosis"/>
    <property type="evidence" value="ECO:0007669"/>
    <property type="project" value="TreeGrafter"/>
</dbReference>
<dbReference type="GO" id="GO:0005484">
    <property type="term" value="F:SNAP receptor activity"/>
    <property type="evidence" value="ECO:0007669"/>
    <property type="project" value="InterPro"/>
</dbReference>
<dbReference type="InterPro" id="IPR006011">
    <property type="entry name" value="Syntaxin_N"/>
</dbReference>
<dbReference type="GO" id="GO:0048278">
    <property type="term" value="P:vesicle docking"/>
    <property type="evidence" value="ECO:0007669"/>
    <property type="project" value="TreeGrafter"/>
</dbReference>
<dbReference type="GO" id="GO:0000149">
    <property type="term" value="F:SNARE binding"/>
    <property type="evidence" value="ECO:0007669"/>
    <property type="project" value="TreeGrafter"/>
</dbReference>
<keyword evidence="3" id="KW-0813">Transport</keyword>
<sequence>MGVVLEEALQATTQERETEVSESLNKLVEETNRHVADVKHGLEILKQRSEEEAAKQPNSAQMKIRTNMQQAMAKKHQQLLMDFQKAQMDFKRTLEHRQLREMQILMPEATEQQRQEMISDGQTAALMVAKKMAGTHALLLDEVRRIQDKHKDIIRLEQSITDLAQMFEEMAVLVDAQGEMLDAIEVHVNNTKGYTAKAEQELIKTRKAQMQGRKWMCCLSIVILIVLLVILGPILIR</sequence>
<protein>
    <submittedName>
        <fullName evidence="9">STX3 protein</fullName>
    </submittedName>
</protein>
<dbReference type="Gene3D" id="1.20.5.110">
    <property type="match status" value="1"/>
</dbReference>
<evidence type="ECO:0000256" key="5">
    <source>
        <dbReference type="ARBA" id="ARBA00022989"/>
    </source>
</evidence>
<dbReference type="SMART" id="SM00397">
    <property type="entry name" value="t_SNARE"/>
    <property type="match status" value="1"/>
</dbReference>
<dbReference type="Proteomes" id="UP000649617">
    <property type="component" value="Unassembled WGS sequence"/>
</dbReference>
<evidence type="ECO:0000256" key="3">
    <source>
        <dbReference type="ARBA" id="ARBA00022448"/>
    </source>
</evidence>
<proteinExistence type="inferred from homology"/>
<gene>
    <name evidence="9" type="primary">STX3</name>
    <name evidence="9" type="ORF">SPIL2461_LOCUS18525</name>
</gene>
<dbReference type="GO" id="GO:0005886">
    <property type="term" value="C:plasma membrane"/>
    <property type="evidence" value="ECO:0007669"/>
    <property type="project" value="TreeGrafter"/>
</dbReference>
<evidence type="ECO:0000313" key="9">
    <source>
        <dbReference type="EMBL" id="CAE7671392.1"/>
    </source>
</evidence>
<dbReference type="GO" id="GO:0006906">
    <property type="term" value="P:vesicle fusion"/>
    <property type="evidence" value="ECO:0007669"/>
    <property type="project" value="TreeGrafter"/>
</dbReference>
<dbReference type="PANTHER" id="PTHR19957:SF307">
    <property type="entry name" value="PROTEIN SSO1-RELATED"/>
    <property type="match status" value="1"/>
</dbReference>
<dbReference type="InterPro" id="IPR010989">
    <property type="entry name" value="SNARE"/>
</dbReference>
<dbReference type="PROSITE" id="PS50192">
    <property type="entry name" value="T_SNARE"/>
    <property type="match status" value="1"/>
</dbReference>
<comment type="caution">
    <text evidence="9">The sequence shown here is derived from an EMBL/GenBank/DDBJ whole genome shotgun (WGS) entry which is preliminary data.</text>
</comment>
<evidence type="ECO:0000256" key="4">
    <source>
        <dbReference type="ARBA" id="ARBA00022692"/>
    </source>
</evidence>
<keyword evidence="6 7" id="KW-0472">Membrane</keyword>
<dbReference type="InterPro" id="IPR045242">
    <property type="entry name" value="Syntaxin"/>
</dbReference>
<keyword evidence="4 7" id="KW-0812">Transmembrane</keyword>
<dbReference type="AlphaFoldDB" id="A0A812WJL1"/>
<dbReference type="Pfam" id="PF00804">
    <property type="entry name" value="Syntaxin"/>
    <property type="match status" value="1"/>
</dbReference>
<dbReference type="GO" id="GO:0012505">
    <property type="term" value="C:endomembrane system"/>
    <property type="evidence" value="ECO:0007669"/>
    <property type="project" value="TreeGrafter"/>
</dbReference>
<name>A0A812WJL1_SYMPI</name>
<evidence type="ECO:0000256" key="6">
    <source>
        <dbReference type="ARBA" id="ARBA00023136"/>
    </source>
</evidence>
<evidence type="ECO:0000259" key="8">
    <source>
        <dbReference type="PROSITE" id="PS50192"/>
    </source>
</evidence>
<evidence type="ECO:0000256" key="1">
    <source>
        <dbReference type="ARBA" id="ARBA00004211"/>
    </source>
</evidence>
<dbReference type="CDD" id="cd15848">
    <property type="entry name" value="SNARE_syntaxin1-like"/>
    <property type="match status" value="1"/>
</dbReference>
<dbReference type="SUPFAM" id="SSF47661">
    <property type="entry name" value="t-snare proteins"/>
    <property type="match status" value="1"/>
</dbReference>
<comment type="similarity">
    <text evidence="2">Belongs to the syntaxin family.</text>
</comment>
<dbReference type="Gene3D" id="1.20.58.70">
    <property type="match status" value="1"/>
</dbReference>
<dbReference type="GO" id="GO:0031201">
    <property type="term" value="C:SNARE complex"/>
    <property type="evidence" value="ECO:0007669"/>
    <property type="project" value="TreeGrafter"/>
</dbReference>
<evidence type="ECO:0000313" key="10">
    <source>
        <dbReference type="Proteomes" id="UP000649617"/>
    </source>
</evidence>
<dbReference type="InterPro" id="IPR006012">
    <property type="entry name" value="Syntaxin/epimorphin_CS"/>
</dbReference>
<dbReference type="InterPro" id="IPR000727">
    <property type="entry name" value="T_SNARE_dom"/>
</dbReference>
<dbReference type="PROSITE" id="PS00914">
    <property type="entry name" value="SYNTAXIN"/>
    <property type="match status" value="1"/>
</dbReference>
<feature type="domain" description="T-SNARE coiled-coil homology" evidence="8">
    <location>
        <begin position="143"/>
        <end position="205"/>
    </location>
</feature>
<dbReference type="EMBL" id="CAJNIZ010043872">
    <property type="protein sequence ID" value="CAE7671392.1"/>
    <property type="molecule type" value="Genomic_DNA"/>
</dbReference>
<reference evidence="9" key="1">
    <citation type="submission" date="2021-02" db="EMBL/GenBank/DDBJ databases">
        <authorList>
            <person name="Dougan E. K."/>
            <person name="Rhodes N."/>
            <person name="Thang M."/>
            <person name="Chan C."/>
        </authorList>
    </citation>
    <scope>NUCLEOTIDE SEQUENCE</scope>
</reference>
<accession>A0A812WJL1</accession>
<feature type="transmembrane region" description="Helical" evidence="7">
    <location>
        <begin position="215"/>
        <end position="236"/>
    </location>
</feature>
<keyword evidence="10" id="KW-1185">Reference proteome</keyword>
<organism evidence="9 10">
    <name type="scientific">Symbiodinium pilosum</name>
    <name type="common">Dinoflagellate</name>
    <dbReference type="NCBI Taxonomy" id="2952"/>
    <lineage>
        <taxon>Eukaryota</taxon>
        <taxon>Sar</taxon>
        <taxon>Alveolata</taxon>
        <taxon>Dinophyceae</taxon>
        <taxon>Suessiales</taxon>
        <taxon>Symbiodiniaceae</taxon>
        <taxon>Symbiodinium</taxon>
    </lineage>
</organism>
<dbReference type="OrthoDB" id="10255013at2759"/>
<dbReference type="PANTHER" id="PTHR19957">
    <property type="entry name" value="SYNTAXIN"/>
    <property type="match status" value="1"/>
</dbReference>
<dbReference type="FunFam" id="1.20.5.110:FF:000008">
    <property type="entry name" value="Syntaxin 132"/>
    <property type="match status" value="1"/>
</dbReference>
<comment type="subcellular location">
    <subcellularLocation>
        <location evidence="1">Membrane</location>
        <topology evidence="1">Single-pass type IV membrane protein</topology>
    </subcellularLocation>
</comment>
<keyword evidence="5 7" id="KW-1133">Transmembrane helix</keyword>
<evidence type="ECO:0000256" key="7">
    <source>
        <dbReference type="SAM" id="Phobius"/>
    </source>
</evidence>
<dbReference type="GO" id="GO:0006886">
    <property type="term" value="P:intracellular protein transport"/>
    <property type="evidence" value="ECO:0007669"/>
    <property type="project" value="InterPro"/>
</dbReference>
<dbReference type="Pfam" id="PF05739">
    <property type="entry name" value="SNARE"/>
    <property type="match status" value="1"/>
</dbReference>